<keyword evidence="2" id="KW-1185">Reference proteome</keyword>
<accession>W4L6U2</accession>
<dbReference type="InterPro" id="IPR010985">
    <property type="entry name" value="Ribbon_hlx_hlx"/>
</dbReference>
<evidence type="ECO:0000313" key="2">
    <source>
        <dbReference type="Proteomes" id="UP000019141"/>
    </source>
</evidence>
<organism evidence="1 2">
    <name type="scientific">Entotheonella factor</name>
    <dbReference type="NCBI Taxonomy" id="1429438"/>
    <lineage>
        <taxon>Bacteria</taxon>
        <taxon>Pseudomonadati</taxon>
        <taxon>Nitrospinota/Tectimicrobiota group</taxon>
        <taxon>Candidatus Tectimicrobiota</taxon>
        <taxon>Candidatus Entotheonellia</taxon>
        <taxon>Candidatus Entotheonellales</taxon>
        <taxon>Candidatus Entotheonellaceae</taxon>
        <taxon>Candidatus Entotheonella</taxon>
    </lineage>
</organism>
<sequence>ANMAQLQLALPDTLQYQLEELARQEGISLQQYILYLLSKQVDLAYTLHIIPKETVTQQETSYISLHQDWGKASPEQIEALLATREKVDPEPELKPEVIEKLHRLMDEKRKKT</sequence>
<dbReference type="Proteomes" id="UP000019141">
    <property type="component" value="Unassembled WGS sequence"/>
</dbReference>
<dbReference type="EMBL" id="AZHW01001200">
    <property type="protein sequence ID" value="ETW93629.1"/>
    <property type="molecule type" value="Genomic_DNA"/>
</dbReference>
<dbReference type="AlphaFoldDB" id="W4L6U2"/>
<name>W4L6U2_ENTF1</name>
<reference evidence="1 2" key="1">
    <citation type="journal article" date="2014" name="Nature">
        <title>An environmental bacterial taxon with a large and distinct metabolic repertoire.</title>
        <authorList>
            <person name="Wilson M.C."/>
            <person name="Mori T."/>
            <person name="Ruckert C."/>
            <person name="Uria A.R."/>
            <person name="Helf M.J."/>
            <person name="Takada K."/>
            <person name="Gernert C."/>
            <person name="Steffens U.A."/>
            <person name="Heycke N."/>
            <person name="Schmitt S."/>
            <person name="Rinke C."/>
            <person name="Helfrich E.J."/>
            <person name="Brachmann A.O."/>
            <person name="Gurgui C."/>
            <person name="Wakimoto T."/>
            <person name="Kracht M."/>
            <person name="Crusemann M."/>
            <person name="Hentschel U."/>
            <person name="Abe I."/>
            <person name="Matsunaga S."/>
            <person name="Kalinowski J."/>
            <person name="Takeyama H."/>
            <person name="Piel J."/>
        </authorList>
    </citation>
    <scope>NUCLEOTIDE SEQUENCE [LARGE SCALE GENOMIC DNA]</scope>
    <source>
        <strain evidence="2">TSY1</strain>
    </source>
</reference>
<dbReference type="HOGENOM" id="CLU_2138627_0_0_7"/>
<evidence type="ECO:0000313" key="1">
    <source>
        <dbReference type="EMBL" id="ETW93629.1"/>
    </source>
</evidence>
<proteinExistence type="predicted"/>
<feature type="non-terminal residue" evidence="1">
    <location>
        <position position="1"/>
    </location>
</feature>
<protein>
    <submittedName>
        <fullName evidence="1">Uncharacterized protein</fullName>
    </submittedName>
</protein>
<dbReference type="GO" id="GO:0006355">
    <property type="term" value="P:regulation of DNA-templated transcription"/>
    <property type="evidence" value="ECO:0007669"/>
    <property type="project" value="InterPro"/>
</dbReference>
<comment type="caution">
    <text evidence="1">The sequence shown here is derived from an EMBL/GenBank/DDBJ whole genome shotgun (WGS) entry which is preliminary data.</text>
</comment>
<dbReference type="SUPFAM" id="SSF47598">
    <property type="entry name" value="Ribbon-helix-helix"/>
    <property type="match status" value="1"/>
</dbReference>
<gene>
    <name evidence="1" type="ORF">ETSY1_38410</name>
</gene>